<reference evidence="3 5" key="2">
    <citation type="submission" date="2018-08" db="EMBL/GenBank/DDBJ databases">
        <title>Brachybacterium saurashtrense DSM 23186.</title>
        <authorList>
            <person name="Li Y."/>
        </authorList>
    </citation>
    <scope>NUCLEOTIDE SEQUENCE [LARGE SCALE GENOMIC DNA]</scope>
    <source>
        <strain evidence="3 5">DSM 23186</strain>
    </source>
</reference>
<dbReference type="Proteomes" id="UP000254236">
    <property type="component" value="Chromosome"/>
</dbReference>
<evidence type="ECO:0000256" key="1">
    <source>
        <dbReference type="SAM" id="MobiDB-lite"/>
    </source>
</evidence>
<dbReference type="KEGG" id="bsau:DWV08_11800"/>
<dbReference type="Proteomes" id="UP000282185">
    <property type="component" value="Unassembled WGS sequence"/>
</dbReference>
<dbReference type="RefSeq" id="WP_115413974.1">
    <property type="nucleotide sequence ID" value="NZ_CP031356.1"/>
</dbReference>
<name>A0A345YQM2_9MICO</name>
<evidence type="ECO:0000313" key="5">
    <source>
        <dbReference type="Proteomes" id="UP000282185"/>
    </source>
</evidence>
<evidence type="ECO:0000313" key="2">
    <source>
        <dbReference type="EMBL" id="AXK46224.1"/>
    </source>
</evidence>
<dbReference type="EMBL" id="CP031356">
    <property type="protein sequence ID" value="AXK46224.1"/>
    <property type="molecule type" value="Genomic_DNA"/>
</dbReference>
<gene>
    <name evidence="2" type="ORF">DWV08_11800</name>
    <name evidence="3" type="ORF">DXU92_03550</name>
</gene>
<proteinExistence type="predicted"/>
<feature type="compositionally biased region" description="Polar residues" evidence="1">
    <location>
        <begin position="57"/>
        <end position="66"/>
    </location>
</feature>
<keyword evidence="4" id="KW-1185">Reference proteome</keyword>
<protein>
    <submittedName>
        <fullName evidence="3">Uncharacterized protein</fullName>
    </submittedName>
</protein>
<dbReference type="EMBL" id="QSWH01000002">
    <property type="protein sequence ID" value="RRR23964.1"/>
    <property type="molecule type" value="Genomic_DNA"/>
</dbReference>
<feature type="region of interest" description="Disordered" evidence="1">
    <location>
        <begin position="51"/>
        <end position="102"/>
    </location>
</feature>
<reference evidence="2 4" key="1">
    <citation type="submission" date="2018-07" db="EMBL/GenBank/DDBJ databases">
        <title>Brachybacterium saurashtrense DSM 23186 genome sequence.</title>
        <authorList>
            <person name="Guo L."/>
        </authorList>
    </citation>
    <scope>NUCLEOTIDE SEQUENCE [LARGE SCALE GENOMIC DNA]</scope>
    <source>
        <strain evidence="2 4">DSM 23186</strain>
    </source>
</reference>
<organism evidence="3 5">
    <name type="scientific">Brachybacterium saurashtrense</name>
    <dbReference type="NCBI Taxonomy" id="556288"/>
    <lineage>
        <taxon>Bacteria</taxon>
        <taxon>Bacillati</taxon>
        <taxon>Actinomycetota</taxon>
        <taxon>Actinomycetes</taxon>
        <taxon>Micrococcales</taxon>
        <taxon>Dermabacteraceae</taxon>
        <taxon>Brachybacterium</taxon>
    </lineage>
</organism>
<dbReference type="AlphaFoldDB" id="A0A345YQM2"/>
<sequence>MNDIEMTDVDGDALTLISRDHRTWITCTSGTDEVTVGPFPSRLLRTALLRPAGDGGSASTTLISHPSPTPATEALAGQATEAQGRADATGAPDVEADAPASPGERAWAEFQRLAETAPLREAVAGAADAALAAPALREARDLAEELRTAAIDPSDPDALAALLLSLGYRRD</sequence>
<evidence type="ECO:0000313" key="4">
    <source>
        <dbReference type="Proteomes" id="UP000254236"/>
    </source>
</evidence>
<evidence type="ECO:0000313" key="3">
    <source>
        <dbReference type="EMBL" id="RRR23964.1"/>
    </source>
</evidence>
<dbReference type="OrthoDB" id="4794517at2"/>
<accession>A0A345YQM2</accession>